<feature type="transmembrane region" description="Helical" evidence="5">
    <location>
        <begin position="106"/>
        <end position="126"/>
    </location>
</feature>
<feature type="transmembrane region" description="Helical" evidence="5">
    <location>
        <begin position="474"/>
        <end position="495"/>
    </location>
</feature>
<sequence>MAEMEKTTEDHVEAVDGDLSKQKDPAAEVEVMGTVKLTEDTIVYIPTPTADPRGMSMYPLNMSIWQKIIILIVVSTYSALGNSLVSGFGGLITFYLPEYSAAGKDYAAISALLTYPTLFMGIGNLIGMPLAIAVGRRVVLLVCTLILVLGTVLCITAESYEWHLGARMLIGFSAGQSEALVPMITQEVFFLHERAKYLMVQQTVQVILTTIWTLFASPIAGAITPQGWYGLGAGLAGLQFIVAFFLLPETKYDRDLSAYQEFTGEHRAEDDVEATNSGKPVALCKQRPDLDFVRYQPRTWKSDMRLWIGKPEWHKAAEVIKQTCQLFFFPNVFWALCLNGLTLGVNVAMGTTYGSILTAAPYNWPDTSASYVNCGQIIVALIALPLLGTGSDRLIRKYAERNGGVHEPETRIVPLILPIIVGTITIVFYGQGAAHPEKYHWFVYVWAMSAYYFAFVGANIVAITYLLDSYPARAGPMLVIICAFRGFISFGTSYGTTPFVQSQGYDGAFGIFGALTAAFGLLGVPVFIWGKNIRHFTGRFAKGKTD</sequence>
<reference evidence="6" key="2">
    <citation type="journal article" date="2023" name="IMA Fungus">
        <title>Comparative genomic study of the Penicillium genus elucidates a diverse pangenome and 15 lateral gene transfer events.</title>
        <authorList>
            <person name="Petersen C."/>
            <person name="Sorensen T."/>
            <person name="Nielsen M.R."/>
            <person name="Sondergaard T.E."/>
            <person name="Sorensen J.L."/>
            <person name="Fitzpatrick D.A."/>
            <person name="Frisvad J.C."/>
            <person name="Nielsen K.L."/>
        </authorList>
    </citation>
    <scope>NUCLEOTIDE SEQUENCE</scope>
    <source>
        <strain evidence="6">IBT 35675</strain>
    </source>
</reference>
<feature type="transmembrane region" description="Helical" evidence="5">
    <location>
        <begin position="197"/>
        <end position="215"/>
    </location>
</feature>
<evidence type="ECO:0000256" key="1">
    <source>
        <dbReference type="ARBA" id="ARBA00004141"/>
    </source>
</evidence>
<feature type="transmembrane region" description="Helical" evidence="5">
    <location>
        <begin position="227"/>
        <end position="247"/>
    </location>
</feature>
<dbReference type="PROSITE" id="PS00217">
    <property type="entry name" value="SUGAR_TRANSPORT_2"/>
    <property type="match status" value="1"/>
</dbReference>
<organism evidence="6 7">
    <name type="scientific">Penicillium brevicompactum</name>
    <dbReference type="NCBI Taxonomy" id="5074"/>
    <lineage>
        <taxon>Eukaryota</taxon>
        <taxon>Fungi</taxon>
        <taxon>Dikarya</taxon>
        <taxon>Ascomycota</taxon>
        <taxon>Pezizomycotina</taxon>
        <taxon>Eurotiomycetes</taxon>
        <taxon>Eurotiomycetidae</taxon>
        <taxon>Eurotiales</taxon>
        <taxon>Aspergillaceae</taxon>
        <taxon>Penicillium</taxon>
    </lineage>
</organism>
<dbReference type="Pfam" id="PF07690">
    <property type="entry name" value="MFS_1"/>
    <property type="match status" value="1"/>
</dbReference>
<comment type="subcellular location">
    <subcellularLocation>
        <location evidence="1">Membrane</location>
        <topology evidence="1">Multi-pass membrane protein</topology>
    </subcellularLocation>
</comment>
<evidence type="ECO:0000313" key="6">
    <source>
        <dbReference type="EMBL" id="KAJ5366826.1"/>
    </source>
</evidence>
<feature type="transmembrane region" description="Helical" evidence="5">
    <location>
        <begin position="369"/>
        <end position="391"/>
    </location>
</feature>
<evidence type="ECO:0008006" key="8">
    <source>
        <dbReference type="Google" id="ProtNLM"/>
    </source>
</evidence>
<evidence type="ECO:0000256" key="3">
    <source>
        <dbReference type="ARBA" id="ARBA00022989"/>
    </source>
</evidence>
<dbReference type="InterPro" id="IPR011701">
    <property type="entry name" value="MFS"/>
</dbReference>
<feature type="transmembrane region" description="Helical" evidence="5">
    <location>
        <begin position="166"/>
        <end position="185"/>
    </location>
</feature>
<evidence type="ECO:0000256" key="5">
    <source>
        <dbReference type="SAM" id="Phobius"/>
    </source>
</evidence>
<dbReference type="PANTHER" id="PTHR23502">
    <property type="entry name" value="MAJOR FACILITATOR SUPERFAMILY"/>
    <property type="match status" value="1"/>
</dbReference>
<dbReference type="GO" id="GO:0005886">
    <property type="term" value="C:plasma membrane"/>
    <property type="evidence" value="ECO:0007669"/>
    <property type="project" value="TreeGrafter"/>
</dbReference>
<protein>
    <recommendedName>
        <fullName evidence="8">Major facilitator superfamily (MFS) profile domain-containing protein</fullName>
    </recommendedName>
</protein>
<dbReference type="GO" id="GO:0022857">
    <property type="term" value="F:transmembrane transporter activity"/>
    <property type="evidence" value="ECO:0007669"/>
    <property type="project" value="InterPro"/>
</dbReference>
<accession>A0A9W9RUZ7</accession>
<dbReference type="Proteomes" id="UP001148299">
    <property type="component" value="Unassembled WGS sequence"/>
</dbReference>
<dbReference type="PANTHER" id="PTHR23502:SF164">
    <property type="entry name" value="MAJOR FACILITATOR SUPERFAMILY (MFS) PROFILE DOMAIN-CONTAINING PROTEIN"/>
    <property type="match status" value="1"/>
</dbReference>
<reference evidence="6" key="1">
    <citation type="submission" date="2022-12" db="EMBL/GenBank/DDBJ databases">
        <authorList>
            <person name="Petersen C."/>
        </authorList>
    </citation>
    <scope>NUCLEOTIDE SEQUENCE</scope>
    <source>
        <strain evidence="6">IBT 35675</strain>
    </source>
</reference>
<feature type="transmembrane region" description="Helical" evidence="5">
    <location>
        <begin position="68"/>
        <end position="94"/>
    </location>
</feature>
<evidence type="ECO:0000256" key="2">
    <source>
        <dbReference type="ARBA" id="ARBA00022692"/>
    </source>
</evidence>
<keyword evidence="2 5" id="KW-0812">Transmembrane</keyword>
<dbReference type="SUPFAM" id="SSF103473">
    <property type="entry name" value="MFS general substrate transporter"/>
    <property type="match status" value="1"/>
</dbReference>
<dbReference type="InterPro" id="IPR005829">
    <property type="entry name" value="Sugar_transporter_CS"/>
</dbReference>
<gene>
    <name evidence="6" type="ORF">N7541_000767</name>
</gene>
<dbReference type="EMBL" id="JAPZBR010000001">
    <property type="protein sequence ID" value="KAJ5366826.1"/>
    <property type="molecule type" value="Genomic_DNA"/>
</dbReference>
<feature type="transmembrane region" description="Helical" evidence="5">
    <location>
        <begin position="507"/>
        <end position="529"/>
    </location>
</feature>
<dbReference type="AlphaFoldDB" id="A0A9W9RUZ7"/>
<feature type="transmembrane region" description="Helical" evidence="5">
    <location>
        <begin position="138"/>
        <end position="160"/>
    </location>
</feature>
<evidence type="ECO:0000256" key="4">
    <source>
        <dbReference type="ARBA" id="ARBA00023136"/>
    </source>
</evidence>
<feature type="transmembrane region" description="Helical" evidence="5">
    <location>
        <begin position="326"/>
        <end position="349"/>
    </location>
</feature>
<feature type="transmembrane region" description="Helical" evidence="5">
    <location>
        <begin position="441"/>
        <end position="467"/>
    </location>
</feature>
<keyword evidence="7" id="KW-1185">Reference proteome</keyword>
<dbReference type="Gene3D" id="1.20.1250.20">
    <property type="entry name" value="MFS general substrate transporter like domains"/>
    <property type="match status" value="1"/>
</dbReference>
<feature type="transmembrane region" description="Helical" evidence="5">
    <location>
        <begin position="412"/>
        <end position="429"/>
    </location>
</feature>
<evidence type="ECO:0000313" key="7">
    <source>
        <dbReference type="Proteomes" id="UP001148299"/>
    </source>
</evidence>
<name>A0A9W9RUZ7_PENBR</name>
<keyword evidence="4 5" id="KW-0472">Membrane</keyword>
<dbReference type="InterPro" id="IPR036259">
    <property type="entry name" value="MFS_trans_sf"/>
</dbReference>
<comment type="caution">
    <text evidence="6">The sequence shown here is derived from an EMBL/GenBank/DDBJ whole genome shotgun (WGS) entry which is preliminary data.</text>
</comment>
<proteinExistence type="predicted"/>
<keyword evidence="3 5" id="KW-1133">Transmembrane helix</keyword>